<dbReference type="OrthoDB" id="4728669at2"/>
<dbReference type="RefSeq" id="WP_143052771.1">
    <property type="nucleotide sequence ID" value="NZ_FOGZ01000002.1"/>
</dbReference>
<feature type="transmembrane region" description="Helical" evidence="2">
    <location>
        <begin position="557"/>
        <end position="576"/>
    </location>
</feature>
<keyword evidence="2" id="KW-1133">Transmembrane helix</keyword>
<protein>
    <submittedName>
        <fullName evidence="3">Uncharacterized protein</fullName>
    </submittedName>
</protein>
<accession>A0A1H9PY84</accession>
<evidence type="ECO:0000313" key="3">
    <source>
        <dbReference type="EMBL" id="SER53167.1"/>
    </source>
</evidence>
<evidence type="ECO:0000313" key="4">
    <source>
        <dbReference type="Proteomes" id="UP000198815"/>
    </source>
</evidence>
<dbReference type="STRING" id="64702.SAMN05443377_10216"/>
<dbReference type="AlphaFoldDB" id="A0A1H9PY84"/>
<evidence type="ECO:0000256" key="1">
    <source>
        <dbReference type="SAM" id="MobiDB-lite"/>
    </source>
</evidence>
<proteinExistence type="predicted"/>
<organism evidence="3 4">
    <name type="scientific">Propionibacterium cyclohexanicum</name>
    <dbReference type="NCBI Taxonomy" id="64702"/>
    <lineage>
        <taxon>Bacteria</taxon>
        <taxon>Bacillati</taxon>
        <taxon>Actinomycetota</taxon>
        <taxon>Actinomycetes</taxon>
        <taxon>Propionibacteriales</taxon>
        <taxon>Propionibacteriaceae</taxon>
        <taxon>Propionibacterium</taxon>
    </lineage>
</organism>
<gene>
    <name evidence="3" type="ORF">SAMN05443377_10216</name>
</gene>
<keyword evidence="4" id="KW-1185">Reference proteome</keyword>
<feature type="region of interest" description="Disordered" evidence="1">
    <location>
        <begin position="1"/>
        <end position="37"/>
    </location>
</feature>
<keyword evidence="2" id="KW-0472">Membrane</keyword>
<dbReference type="Proteomes" id="UP000198815">
    <property type="component" value="Unassembled WGS sequence"/>
</dbReference>
<name>A0A1H9PY84_9ACTN</name>
<keyword evidence="2" id="KW-0812">Transmembrane</keyword>
<reference evidence="3 4" key="1">
    <citation type="submission" date="2016-10" db="EMBL/GenBank/DDBJ databases">
        <authorList>
            <person name="de Groot N.N."/>
        </authorList>
    </citation>
    <scope>NUCLEOTIDE SEQUENCE [LARGE SCALE GENOMIC DNA]</scope>
    <source>
        <strain evidence="3 4">DSM 16859</strain>
    </source>
</reference>
<sequence length="600" mass="69257">MSDQPPESVPPAVDDYGDREKYRQKRRKPRSPRDLDESSISKVIEEAYDLVPEIGEGYRWYDWPYRSLRWLGSGWRRKLFPGRAGNWIWSGVNYLIPFAEHDRDKVWPLDDLHHNLFVPKDEHVKVAGIWAIELFPPAELHAFEHALRKNGWQRRQRWASHEEDNSTVLERSRSGGGAWWWRLIDVVKRDSKWFVPDGVEADLPPQFEVIHLRAIQVGAGLTAVLAEFTLTEVAATSLDEEWHRRHEPMMLPTKGGGRPRNFDRQWSAYWQTQTKRRDLHDAARDWMSKMVPGYFAIHKSAQPLFDLLLFEQLDPTEEPYVELAHEERIKRSNALRALGLDDHRFHHVTSEHLPNLVLSPLNDHLHEALGDAPTWTLWGNRDAIIEAIGKDTLSMVGGSAERAISYRVKYMYNMQVMLAVSEFLHVSNKRYAAIRDHASTRHGKFKPAALRELRRNLLTLSLNIATVRRDVTEFWKSPVWRWDGGAEFDYVPTPWTKFRDEKAGRKPDKPTSFNKEVRKQHNKQFRQLAQADRDYRDILSTVASLGASVDAFKIGRWALFVAIVSLIVAMGTIALADAGCSSLVHQLLGWPSGVQCQTLP</sequence>
<dbReference type="EMBL" id="FOGZ01000002">
    <property type="protein sequence ID" value="SER53167.1"/>
    <property type="molecule type" value="Genomic_DNA"/>
</dbReference>
<evidence type="ECO:0000256" key="2">
    <source>
        <dbReference type="SAM" id="Phobius"/>
    </source>
</evidence>